<dbReference type="InParanoid" id="A0A3P8V3J6"/>
<keyword evidence="3" id="KW-1185">Reference proteome</keyword>
<reference evidence="2" key="2">
    <citation type="submission" date="2025-08" db="UniProtKB">
        <authorList>
            <consortium name="Ensembl"/>
        </authorList>
    </citation>
    <scope>IDENTIFICATION</scope>
</reference>
<dbReference type="Gene3D" id="2.20.110.10">
    <property type="entry name" value="Histone H3 K4-specific methyltransferase SET7/9 N-terminal domain"/>
    <property type="match status" value="3"/>
</dbReference>
<proteinExistence type="predicted"/>
<dbReference type="SMART" id="SM00698">
    <property type="entry name" value="MORN"/>
    <property type="match status" value="6"/>
</dbReference>
<name>A0A3P8V3J6_CYNSE</name>
<dbReference type="OMA" id="WENGHRE"/>
<protein>
    <recommendedName>
        <fullName evidence="4">MORN repeat containing 3</fullName>
    </recommendedName>
</protein>
<dbReference type="Pfam" id="PF02493">
    <property type="entry name" value="MORN"/>
    <property type="match status" value="6"/>
</dbReference>
<evidence type="ECO:0000313" key="3">
    <source>
        <dbReference type="Proteomes" id="UP000265120"/>
    </source>
</evidence>
<reference evidence="2 3" key="1">
    <citation type="journal article" date="2014" name="Nat. Genet.">
        <title>Whole-genome sequence of a flatfish provides insights into ZW sex chromosome evolution and adaptation to a benthic lifestyle.</title>
        <authorList>
            <person name="Chen S."/>
            <person name="Zhang G."/>
            <person name="Shao C."/>
            <person name="Huang Q."/>
            <person name="Liu G."/>
            <person name="Zhang P."/>
            <person name="Song W."/>
            <person name="An N."/>
            <person name="Chalopin D."/>
            <person name="Volff J.N."/>
            <person name="Hong Y."/>
            <person name="Li Q."/>
            <person name="Sha Z."/>
            <person name="Zhou H."/>
            <person name="Xie M."/>
            <person name="Yu Q."/>
            <person name="Liu Y."/>
            <person name="Xiang H."/>
            <person name="Wang N."/>
            <person name="Wu K."/>
            <person name="Yang C."/>
            <person name="Zhou Q."/>
            <person name="Liao X."/>
            <person name="Yang L."/>
            <person name="Hu Q."/>
            <person name="Zhang J."/>
            <person name="Meng L."/>
            <person name="Jin L."/>
            <person name="Tian Y."/>
            <person name="Lian J."/>
            <person name="Yang J."/>
            <person name="Miao G."/>
            <person name="Liu S."/>
            <person name="Liang Z."/>
            <person name="Yan F."/>
            <person name="Li Y."/>
            <person name="Sun B."/>
            <person name="Zhang H."/>
            <person name="Zhang J."/>
            <person name="Zhu Y."/>
            <person name="Du M."/>
            <person name="Zhao Y."/>
            <person name="Schartl M."/>
            <person name="Tang Q."/>
            <person name="Wang J."/>
        </authorList>
    </citation>
    <scope>NUCLEOTIDE SEQUENCE</scope>
</reference>
<sequence length="222" mass="25824">MPLTRNNFLRRPSKVKERRSQRHGVRNAIYSVNGDKYKGEWKDDKRHGMGQQVWKSGATYIGDWKCGKPDGYGTYTKGEQLYIGEWKDGKKHGHGKCAYNELAFYHGEWKEGHRNGWGEMHYENGDVYVGDWLMDKRNGEGIIRYVGGDWYEGEWKSDVKHGEGKLYFAEKDQLYYGTWFNGEARRGTLSDYDKDEDGSSTFYFCENVPLPLSKKVFSCSES</sequence>
<organism evidence="2 3">
    <name type="scientific">Cynoglossus semilaevis</name>
    <name type="common">Tongue sole</name>
    <dbReference type="NCBI Taxonomy" id="244447"/>
    <lineage>
        <taxon>Eukaryota</taxon>
        <taxon>Metazoa</taxon>
        <taxon>Chordata</taxon>
        <taxon>Craniata</taxon>
        <taxon>Vertebrata</taxon>
        <taxon>Euteleostomi</taxon>
        <taxon>Actinopterygii</taxon>
        <taxon>Neopterygii</taxon>
        <taxon>Teleostei</taxon>
        <taxon>Neoteleostei</taxon>
        <taxon>Acanthomorphata</taxon>
        <taxon>Carangaria</taxon>
        <taxon>Pleuronectiformes</taxon>
        <taxon>Pleuronectoidei</taxon>
        <taxon>Cynoglossidae</taxon>
        <taxon>Cynoglossinae</taxon>
        <taxon>Cynoglossus</taxon>
    </lineage>
</organism>
<dbReference type="PANTHER" id="PTHR43215:SF14">
    <property type="entry name" value="RADIAL SPOKE HEAD 1 HOMOLOG"/>
    <property type="match status" value="1"/>
</dbReference>
<dbReference type="GeneTree" id="ENSGT00940000171033"/>
<evidence type="ECO:0008006" key="4">
    <source>
        <dbReference type="Google" id="ProtNLM"/>
    </source>
</evidence>
<evidence type="ECO:0000313" key="2">
    <source>
        <dbReference type="Ensembl" id="ENSCSEP00000009152.1"/>
    </source>
</evidence>
<dbReference type="SUPFAM" id="SSF82185">
    <property type="entry name" value="Histone H3 K4-specific methyltransferase SET7/9 N-terminal domain"/>
    <property type="match status" value="2"/>
</dbReference>
<evidence type="ECO:0000256" key="1">
    <source>
        <dbReference type="ARBA" id="ARBA00022737"/>
    </source>
</evidence>
<dbReference type="InterPro" id="IPR003409">
    <property type="entry name" value="MORN"/>
</dbReference>
<keyword evidence="1" id="KW-0677">Repeat</keyword>
<dbReference type="Ensembl" id="ENSCSET00000009260.1">
    <property type="protein sequence ID" value="ENSCSEP00000009152.1"/>
    <property type="gene ID" value="ENSCSEG00000005874.1"/>
</dbReference>
<dbReference type="PANTHER" id="PTHR43215">
    <property type="entry name" value="RADIAL SPOKE HEAD 1 HOMOLOG"/>
    <property type="match status" value="1"/>
</dbReference>
<reference evidence="2" key="3">
    <citation type="submission" date="2025-09" db="UniProtKB">
        <authorList>
            <consortium name="Ensembl"/>
        </authorList>
    </citation>
    <scope>IDENTIFICATION</scope>
</reference>
<accession>A0A3P8V3J6</accession>
<dbReference type="AlphaFoldDB" id="A0A3P8V3J6"/>
<dbReference type="Proteomes" id="UP000265120">
    <property type="component" value="Chromosome 5"/>
</dbReference>
<dbReference type="STRING" id="244447.ENSCSEP00000009152"/>